<feature type="domain" description="C2H2-type" evidence="15">
    <location>
        <begin position="353"/>
        <end position="380"/>
    </location>
</feature>
<evidence type="ECO:0000313" key="17">
    <source>
        <dbReference type="Proteomes" id="UP000276133"/>
    </source>
</evidence>
<dbReference type="GO" id="GO:0005634">
    <property type="term" value="C:nucleus"/>
    <property type="evidence" value="ECO:0007669"/>
    <property type="project" value="UniProtKB-SubCell"/>
</dbReference>
<keyword evidence="7" id="KW-0862">Zinc</keyword>
<evidence type="ECO:0000256" key="10">
    <source>
        <dbReference type="ARBA" id="ARBA00023155"/>
    </source>
</evidence>
<gene>
    <name evidence="16" type="ORF">BpHYR1_026545</name>
</gene>
<dbReference type="EMBL" id="REGN01001636">
    <property type="protein sequence ID" value="RNA33435.1"/>
    <property type="molecule type" value="Genomic_DNA"/>
</dbReference>
<dbReference type="Gene3D" id="3.30.160.60">
    <property type="entry name" value="Classic Zinc Finger"/>
    <property type="match status" value="5"/>
</dbReference>
<comment type="similarity">
    <text evidence="3">Belongs to the krueppel C2H2-type zinc-finger protein family.</text>
</comment>
<keyword evidence="17" id="KW-1185">Reference proteome</keyword>
<dbReference type="SMART" id="SM00355">
    <property type="entry name" value="ZnF_C2H2"/>
    <property type="match status" value="6"/>
</dbReference>
<keyword evidence="10 16" id="KW-0371">Homeobox</keyword>
<comment type="caution">
    <text evidence="16">The sequence shown here is derived from an EMBL/GenBank/DDBJ whole genome shotgun (WGS) entry which is preliminary data.</text>
</comment>
<feature type="compositionally biased region" description="Basic and acidic residues" evidence="14">
    <location>
        <begin position="466"/>
        <end position="481"/>
    </location>
</feature>
<dbReference type="FunFam" id="3.30.160.60:FF:000145">
    <property type="entry name" value="Zinc finger protein 574"/>
    <property type="match status" value="1"/>
</dbReference>
<dbReference type="InterPro" id="IPR036236">
    <property type="entry name" value="Znf_C2H2_sf"/>
</dbReference>
<evidence type="ECO:0000259" key="15">
    <source>
        <dbReference type="PROSITE" id="PS50157"/>
    </source>
</evidence>
<feature type="domain" description="C2H2-type" evidence="15">
    <location>
        <begin position="325"/>
        <end position="352"/>
    </location>
</feature>
<feature type="compositionally biased region" description="Polar residues" evidence="14">
    <location>
        <begin position="435"/>
        <end position="445"/>
    </location>
</feature>
<dbReference type="OrthoDB" id="427030at2759"/>
<dbReference type="Proteomes" id="UP000276133">
    <property type="component" value="Unassembled WGS sequence"/>
</dbReference>
<comment type="subcellular location">
    <subcellularLocation>
        <location evidence="2">Nucleus</location>
    </subcellularLocation>
</comment>
<dbReference type="GO" id="GO:0000122">
    <property type="term" value="P:negative regulation of transcription by RNA polymerase II"/>
    <property type="evidence" value="ECO:0007669"/>
    <property type="project" value="UniProtKB-ARBA"/>
</dbReference>
<reference evidence="16 17" key="1">
    <citation type="journal article" date="2018" name="Sci. Rep.">
        <title>Genomic signatures of local adaptation to the degree of environmental predictability in rotifers.</title>
        <authorList>
            <person name="Franch-Gras L."/>
            <person name="Hahn C."/>
            <person name="Garcia-Roger E.M."/>
            <person name="Carmona M.J."/>
            <person name="Serra M."/>
            <person name="Gomez A."/>
        </authorList>
    </citation>
    <scope>NUCLEOTIDE SEQUENCE [LARGE SCALE GENOMIC DNA]</scope>
    <source>
        <strain evidence="16">HYR1</strain>
    </source>
</reference>
<dbReference type="PROSITE" id="PS50157">
    <property type="entry name" value="ZINC_FINGER_C2H2_2"/>
    <property type="match status" value="5"/>
</dbReference>
<dbReference type="FunFam" id="3.30.160.60:FF:000013">
    <property type="entry name" value="Putative zinc finger E-box-binding homeobox 2"/>
    <property type="match status" value="2"/>
</dbReference>
<evidence type="ECO:0000256" key="5">
    <source>
        <dbReference type="ARBA" id="ARBA00022737"/>
    </source>
</evidence>
<dbReference type="GO" id="GO:0008270">
    <property type="term" value="F:zinc ion binding"/>
    <property type="evidence" value="ECO:0007669"/>
    <property type="project" value="UniProtKB-KW"/>
</dbReference>
<evidence type="ECO:0000256" key="2">
    <source>
        <dbReference type="ARBA" id="ARBA00004123"/>
    </source>
</evidence>
<dbReference type="AlphaFoldDB" id="A0A3M7SCN7"/>
<dbReference type="PANTHER" id="PTHR24391">
    <property type="entry name" value="HISTONE H4 TRANSCRIPTION FACTOR-RELATED"/>
    <property type="match status" value="1"/>
</dbReference>
<evidence type="ECO:0000256" key="7">
    <source>
        <dbReference type="ARBA" id="ARBA00022833"/>
    </source>
</evidence>
<feature type="domain" description="C2H2-type" evidence="15">
    <location>
        <begin position="27"/>
        <end position="54"/>
    </location>
</feature>
<accession>A0A3M7SCN7</accession>
<organism evidence="16 17">
    <name type="scientific">Brachionus plicatilis</name>
    <name type="common">Marine rotifer</name>
    <name type="synonym">Brachionus muelleri</name>
    <dbReference type="NCBI Taxonomy" id="10195"/>
    <lineage>
        <taxon>Eukaryota</taxon>
        <taxon>Metazoa</taxon>
        <taxon>Spiralia</taxon>
        <taxon>Gnathifera</taxon>
        <taxon>Rotifera</taxon>
        <taxon>Eurotatoria</taxon>
        <taxon>Monogononta</taxon>
        <taxon>Pseudotrocha</taxon>
        <taxon>Ploima</taxon>
        <taxon>Brachionidae</taxon>
        <taxon>Brachionus</taxon>
    </lineage>
</organism>
<evidence type="ECO:0000256" key="3">
    <source>
        <dbReference type="ARBA" id="ARBA00006991"/>
    </source>
</evidence>
<feature type="domain" description="C2H2-type" evidence="15">
    <location>
        <begin position="58"/>
        <end position="85"/>
    </location>
</feature>
<dbReference type="FunFam" id="3.30.160.60:FF:000226">
    <property type="entry name" value="Zinc finger protein 236 variant"/>
    <property type="match status" value="1"/>
</dbReference>
<feature type="domain" description="C2H2-type" evidence="15">
    <location>
        <begin position="381"/>
        <end position="409"/>
    </location>
</feature>
<feature type="compositionally biased region" description="Low complexity" evidence="14">
    <location>
        <begin position="196"/>
        <end position="207"/>
    </location>
</feature>
<comment type="function">
    <text evidence="1">May be involved in transcriptional regulation.</text>
</comment>
<keyword evidence="6 13" id="KW-0863">Zinc-finger</keyword>
<keyword evidence="8" id="KW-0805">Transcription regulation</keyword>
<sequence>MKLDSLNASPASNESMDDEAQVQTDLLVCKICKKLFDNLNRLQRHMLCHDMNPELRKFKCDYCSKAFKFKHHLKEHTRIHTGEKPFKCANCAKRFSHSGSYSSHMTSKKCFSQASKQADLVDLEVGEVVKEQQEITGQMLLNTSPSMFSVEDGQHAPLNFFNLLHHQHSQMSSLMMSLGPIHAWFNYLKSFSAGSSSQSTSPASTGSAKKRAHSSSSESEPLDLSIKKPRLHDDYNSFLVSNLLGNKSASKRKSSCPVRSELSVQVPAFKENVNLWPGSAVFQGAQDDCLRTPSRRTYKKFADAEKNASNRKSWKNHIVEGMDMYACDQCDKMFSKQSSLARHKYEHSGIRPFVCDICTKAFKHKHHLAEHKRLHTGEKPFECAKCGKRFSHSGSYSQHMNHRYKYCRPYREEQQMPDVSEQAPEQHHHHPHSALFSSTQSPSMSDQDLELDIDQDDYVDEQAMNEEDKFDQQSNDEKFSD</sequence>
<protein>
    <submittedName>
        <fullName evidence="16">Zinc finger E-box-binding homeobox zag-1</fullName>
    </submittedName>
</protein>
<evidence type="ECO:0000256" key="1">
    <source>
        <dbReference type="ARBA" id="ARBA00003767"/>
    </source>
</evidence>
<dbReference type="FunFam" id="3.30.160.60:FF:000744">
    <property type="entry name" value="zinc finger E-box-binding homeobox 1"/>
    <property type="match status" value="1"/>
</dbReference>
<dbReference type="InterPro" id="IPR013087">
    <property type="entry name" value="Znf_C2H2_type"/>
</dbReference>
<evidence type="ECO:0000256" key="11">
    <source>
        <dbReference type="ARBA" id="ARBA00023163"/>
    </source>
</evidence>
<dbReference type="STRING" id="10195.A0A3M7SCN7"/>
<keyword evidence="4" id="KW-0479">Metal-binding</keyword>
<keyword evidence="5" id="KW-0677">Repeat</keyword>
<feature type="compositionally biased region" description="Acidic residues" evidence="14">
    <location>
        <begin position="447"/>
        <end position="465"/>
    </location>
</feature>
<dbReference type="InterPro" id="IPR051574">
    <property type="entry name" value="ZnF_E-box_Homeobox"/>
</dbReference>
<dbReference type="SUPFAM" id="SSF57667">
    <property type="entry name" value="beta-beta-alpha zinc fingers"/>
    <property type="match status" value="3"/>
</dbReference>
<evidence type="ECO:0000256" key="8">
    <source>
        <dbReference type="ARBA" id="ARBA00023015"/>
    </source>
</evidence>
<proteinExistence type="inferred from homology"/>
<keyword evidence="9 16" id="KW-0238">DNA-binding</keyword>
<dbReference type="PROSITE" id="PS00028">
    <property type="entry name" value="ZINC_FINGER_C2H2_1"/>
    <property type="match status" value="3"/>
</dbReference>
<feature type="region of interest" description="Disordered" evidence="14">
    <location>
        <begin position="413"/>
        <end position="481"/>
    </location>
</feature>
<feature type="region of interest" description="Disordered" evidence="14">
    <location>
        <begin position="196"/>
        <end position="226"/>
    </location>
</feature>
<name>A0A3M7SCN7_BRAPC</name>
<evidence type="ECO:0000256" key="12">
    <source>
        <dbReference type="ARBA" id="ARBA00023242"/>
    </source>
</evidence>
<evidence type="ECO:0000256" key="4">
    <source>
        <dbReference type="ARBA" id="ARBA00022723"/>
    </source>
</evidence>
<evidence type="ECO:0000256" key="14">
    <source>
        <dbReference type="SAM" id="MobiDB-lite"/>
    </source>
</evidence>
<dbReference type="PANTHER" id="PTHR24391:SF27">
    <property type="entry name" value="ZINC FINGER PROTEIN 1"/>
    <property type="match status" value="1"/>
</dbReference>
<keyword evidence="12" id="KW-0539">Nucleus</keyword>
<keyword evidence="11" id="KW-0804">Transcription</keyword>
<dbReference type="Pfam" id="PF00096">
    <property type="entry name" value="zf-C2H2"/>
    <property type="match status" value="4"/>
</dbReference>
<dbReference type="GO" id="GO:0000981">
    <property type="term" value="F:DNA-binding transcription factor activity, RNA polymerase II-specific"/>
    <property type="evidence" value="ECO:0007669"/>
    <property type="project" value="TreeGrafter"/>
</dbReference>
<evidence type="ECO:0000256" key="6">
    <source>
        <dbReference type="ARBA" id="ARBA00022771"/>
    </source>
</evidence>
<evidence type="ECO:0000256" key="13">
    <source>
        <dbReference type="PROSITE-ProRule" id="PRU00042"/>
    </source>
</evidence>
<dbReference type="GO" id="GO:0000978">
    <property type="term" value="F:RNA polymerase II cis-regulatory region sequence-specific DNA binding"/>
    <property type="evidence" value="ECO:0007669"/>
    <property type="project" value="TreeGrafter"/>
</dbReference>
<evidence type="ECO:0000256" key="9">
    <source>
        <dbReference type="ARBA" id="ARBA00023125"/>
    </source>
</evidence>
<evidence type="ECO:0000313" key="16">
    <source>
        <dbReference type="EMBL" id="RNA33435.1"/>
    </source>
</evidence>